<proteinExistence type="predicted"/>
<dbReference type="Gene3D" id="3.40.50.2000">
    <property type="entry name" value="Glycogen Phosphorylase B"/>
    <property type="match status" value="2"/>
</dbReference>
<sequence>MRTTFILGKDPSSESTGDMTLASLIMQIAREEHEVDAICLSSTPSSERDGHTRVAKPEPEPLPLLVRSVLSHRSLLHTRFDIDALARAVDDHDTDQFVADHSYMAECVLRSKRYDPSVHLTVSTTVSEVEIWKQTRGLPGRIDAPRIRRDELRVARRARSVGCYESAETDDYRANGVPATWLDLTLPPKARVDPSDTPPRLLFLGDRRWAPNADAAELLIEWWPAIADGIAGAELVLVGAPDPDRPLPPLPDGVRDLGFVDDLGTALATCRALAAPIRTGGGVRVKILDVAARGLPVVGTRAAVGSLDSVLGLGVYDDRDAFVNQCRQLLTSPALAHRLGDSLYGANADRWRLRLPHRSVHEWLE</sequence>
<dbReference type="SUPFAM" id="SSF53756">
    <property type="entry name" value="UDP-Glycosyltransferase/glycogen phosphorylase"/>
    <property type="match status" value="1"/>
</dbReference>
<gene>
    <name evidence="1" type="ORF">ACH46_16865</name>
</gene>
<dbReference type="PATRIC" id="fig|1136941.3.peg.3445"/>
<reference evidence="1 2" key="2">
    <citation type="journal article" date="2017" name="Int. J. Syst. Evol. Microbiol.">
        <title>Gordonia phthalatica sp. nov., a di-n-butyl phthalate-degrading bacterium isolated from activated sludge.</title>
        <authorList>
            <person name="Jin D."/>
            <person name="Kong X."/>
            <person name="Jia M."/>
            <person name="Yu X."/>
            <person name="Wang X."/>
            <person name="Zhuang X."/>
            <person name="Deng Y."/>
            <person name="Bai Z."/>
        </authorList>
    </citation>
    <scope>NUCLEOTIDE SEQUENCE [LARGE SCALE GENOMIC DNA]</scope>
    <source>
        <strain evidence="1 2">QH-11</strain>
    </source>
</reference>
<evidence type="ECO:0000313" key="2">
    <source>
        <dbReference type="Proteomes" id="UP000063789"/>
    </source>
</evidence>
<dbReference type="Pfam" id="PF13692">
    <property type="entry name" value="Glyco_trans_1_4"/>
    <property type="match status" value="1"/>
</dbReference>
<organism evidence="1 2">
    <name type="scientific">Gordonia phthalatica</name>
    <dbReference type="NCBI Taxonomy" id="1136941"/>
    <lineage>
        <taxon>Bacteria</taxon>
        <taxon>Bacillati</taxon>
        <taxon>Actinomycetota</taxon>
        <taxon>Actinomycetes</taxon>
        <taxon>Mycobacteriales</taxon>
        <taxon>Gordoniaceae</taxon>
        <taxon>Gordonia</taxon>
    </lineage>
</organism>
<accession>A0A0N9NJP1</accession>
<dbReference type="Proteomes" id="UP000063789">
    <property type="component" value="Chromosome"/>
</dbReference>
<reference evidence="2" key="1">
    <citation type="submission" date="2015-06" db="EMBL/GenBank/DDBJ databases">
        <title>Complete genome sequence and metabolic analysis of phthalate degradation pathway in Gordonia sp. QH-11.</title>
        <authorList>
            <person name="Jin D."/>
            <person name="Kong X."/>
            <person name="Bai Z."/>
        </authorList>
    </citation>
    <scope>NUCLEOTIDE SEQUENCE [LARGE SCALE GENOMIC DNA]</scope>
    <source>
        <strain evidence="2">QH-11</strain>
    </source>
</reference>
<dbReference type="EMBL" id="CP011853">
    <property type="protein sequence ID" value="ALG85851.1"/>
    <property type="molecule type" value="Genomic_DNA"/>
</dbReference>
<name>A0A0N9NJP1_9ACTN</name>
<dbReference type="OrthoDB" id="9807209at2"/>
<dbReference type="AlphaFoldDB" id="A0A0N9NJP1"/>
<dbReference type="STRING" id="1136941.ACH46_16865"/>
<dbReference type="KEGG" id="goq:ACH46_16865"/>
<evidence type="ECO:0008006" key="3">
    <source>
        <dbReference type="Google" id="ProtNLM"/>
    </source>
</evidence>
<protein>
    <recommendedName>
        <fullName evidence="3">Glycosyl transferase</fullName>
    </recommendedName>
</protein>
<evidence type="ECO:0000313" key="1">
    <source>
        <dbReference type="EMBL" id="ALG85851.1"/>
    </source>
</evidence>
<dbReference type="RefSeq" id="WP_062393946.1">
    <property type="nucleotide sequence ID" value="NZ_CP011853.1"/>
</dbReference>
<keyword evidence="2" id="KW-1185">Reference proteome</keyword>